<dbReference type="OMA" id="CPVIINA"/>
<dbReference type="Proteomes" id="UP000091857">
    <property type="component" value="Chromosome 17"/>
</dbReference>
<dbReference type="OrthoDB" id="1728036at2759"/>
<name>A0A2C9U6U3_MANES</name>
<dbReference type="STRING" id="3983.A0A2C9U6U3"/>
<organism evidence="3 4">
    <name type="scientific">Manihot esculenta</name>
    <name type="common">Cassava</name>
    <name type="synonym">Jatropha manihot</name>
    <dbReference type="NCBI Taxonomy" id="3983"/>
    <lineage>
        <taxon>Eukaryota</taxon>
        <taxon>Viridiplantae</taxon>
        <taxon>Streptophyta</taxon>
        <taxon>Embryophyta</taxon>
        <taxon>Tracheophyta</taxon>
        <taxon>Spermatophyta</taxon>
        <taxon>Magnoliopsida</taxon>
        <taxon>eudicotyledons</taxon>
        <taxon>Gunneridae</taxon>
        <taxon>Pentapetalae</taxon>
        <taxon>rosids</taxon>
        <taxon>fabids</taxon>
        <taxon>Malpighiales</taxon>
        <taxon>Euphorbiaceae</taxon>
        <taxon>Crotonoideae</taxon>
        <taxon>Manihoteae</taxon>
        <taxon>Manihot</taxon>
    </lineage>
</organism>
<evidence type="ECO:0000313" key="3">
    <source>
        <dbReference type="EMBL" id="OAY25224.1"/>
    </source>
</evidence>
<feature type="compositionally biased region" description="Pro residues" evidence="1">
    <location>
        <begin position="49"/>
        <end position="76"/>
    </location>
</feature>
<sequence length="128" mass="13614">MRWFDFLMLLNLLLLVIASAPPIQAVDSRKLDENTVPGSTGEKCIPCTSSPPPPPPPPPPPALPPPSPKKPPSSYCPPPPPSFIYVPGPPGNLYTIDNDFNGAGRTSTMRLPVLIGCALLGFLLRHGV</sequence>
<evidence type="ECO:0000256" key="2">
    <source>
        <dbReference type="SAM" id="SignalP"/>
    </source>
</evidence>
<proteinExistence type="predicted"/>
<dbReference type="PANTHER" id="PTHR35094:SF1">
    <property type="entry name" value="PROTEIN, PUTATIVE-RELATED"/>
    <property type="match status" value="1"/>
</dbReference>
<protein>
    <submittedName>
        <fullName evidence="3">Uncharacterized protein</fullName>
    </submittedName>
</protein>
<gene>
    <name evidence="3" type="ORF">MANES_17G076800v8</name>
</gene>
<dbReference type="AlphaFoldDB" id="A0A2C9U6U3"/>
<reference evidence="4" key="1">
    <citation type="journal article" date="2016" name="Nat. Biotechnol.">
        <title>Sequencing wild and cultivated cassava and related species reveals extensive interspecific hybridization and genetic diversity.</title>
        <authorList>
            <person name="Bredeson J.V."/>
            <person name="Lyons J.B."/>
            <person name="Prochnik S.E."/>
            <person name="Wu G.A."/>
            <person name="Ha C.M."/>
            <person name="Edsinger-Gonzales E."/>
            <person name="Grimwood J."/>
            <person name="Schmutz J."/>
            <person name="Rabbi I.Y."/>
            <person name="Egesi C."/>
            <person name="Nauluvula P."/>
            <person name="Lebot V."/>
            <person name="Ndunguru J."/>
            <person name="Mkamilo G."/>
            <person name="Bart R.S."/>
            <person name="Setter T.L."/>
            <person name="Gleadow R.M."/>
            <person name="Kulakow P."/>
            <person name="Ferguson M.E."/>
            <person name="Rounsley S."/>
            <person name="Rokhsar D.S."/>
        </authorList>
    </citation>
    <scope>NUCLEOTIDE SEQUENCE [LARGE SCALE GENOMIC DNA]</scope>
    <source>
        <strain evidence="4">cv. AM560-2</strain>
    </source>
</reference>
<keyword evidence="2" id="KW-0732">Signal</keyword>
<feature type="chain" id="PRO_5012067407" evidence="2">
    <location>
        <begin position="26"/>
        <end position="128"/>
    </location>
</feature>
<comment type="caution">
    <text evidence="3">The sequence shown here is derived from an EMBL/GenBank/DDBJ whole genome shotgun (WGS) entry which is preliminary data.</text>
</comment>
<accession>A0A2C9U6U3</accession>
<dbReference type="PANTHER" id="PTHR35094">
    <property type="entry name" value="LEUCINE-RICH REPEAT EXTENSIN-LIKE PROTEIN 2"/>
    <property type="match status" value="1"/>
</dbReference>
<keyword evidence="4" id="KW-1185">Reference proteome</keyword>
<evidence type="ECO:0000313" key="4">
    <source>
        <dbReference type="Proteomes" id="UP000091857"/>
    </source>
</evidence>
<evidence type="ECO:0000256" key="1">
    <source>
        <dbReference type="SAM" id="MobiDB-lite"/>
    </source>
</evidence>
<feature type="region of interest" description="Disordered" evidence="1">
    <location>
        <begin position="29"/>
        <end position="76"/>
    </location>
</feature>
<dbReference type="Gramene" id="Manes.17G076800.1.v8.1">
    <property type="protein sequence ID" value="Manes.17G076800.1.v8.1.CDS.1"/>
    <property type="gene ID" value="Manes.17G076800.v8.1"/>
</dbReference>
<dbReference type="EMBL" id="CM004403">
    <property type="protein sequence ID" value="OAY25224.1"/>
    <property type="molecule type" value="Genomic_DNA"/>
</dbReference>
<feature type="signal peptide" evidence="2">
    <location>
        <begin position="1"/>
        <end position="25"/>
    </location>
</feature>